<keyword evidence="4 10" id="KW-1133">Transmembrane helix</keyword>
<keyword evidence="12" id="KW-1185">Reference proteome</keyword>
<evidence type="ECO:0000313" key="11">
    <source>
        <dbReference type="EMBL" id="TQL58325.1"/>
    </source>
</evidence>
<protein>
    <recommendedName>
        <fullName evidence="10">Fluoride-specific ion channel FluC</fullName>
    </recommendedName>
</protein>
<feature type="binding site" evidence="10">
    <location>
        <position position="65"/>
    </location>
    <ligand>
        <name>Na(+)</name>
        <dbReference type="ChEBI" id="CHEBI:29101"/>
        <note>structural</note>
    </ligand>
</feature>
<keyword evidence="2 10" id="KW-1003">Cell membrane</keyword>
<keyword evidence="6 10" id="KW-0407">Ion channel</keyword>
<dbReference type="HAMAP" id="MF_00454">
    <property type="entry name" value="FluC"/>
    <property type="match status" value="1"/>
</dbReference>
<keyword evidence="10" id="KW-0813">Transport</keyword>
<feature type="transmembrane region" description="Helical" evidence="10">
    <location>
        <begin position="88"/>
        <end position="108"/>
    </location>
</feature>
<name>A0A542ZDA5_9ACTN</name>
<dbReference type="GO" id="GO:0005886">
    <property type="term" value="C:plasma membrane"/>
    <property type="evidence" value="ECO:0007669"/>
    <property type="project" value="UniProtKB-SubCell"/>
</dbReference>
<comment type="function">
    <text evidence="9 10">Fluoride-specific ion channel. Important for reducing fluoride concentration in the cell, thus reducing its toxicity.</text>
</comment>
<evidence type="ECO:0000256" key="6">
    <source>
        <dbReference type="ARBA" id="ARBA00023303"/>
    </source>
</evidence>
<comment type="subcellular location">
    <subcellularLocation>
        <location evidence="1 10">Cell membrane</location>
        <topology evidence="1 10">Multi-pass membrane protein</topology>
    </subcellularLocation>
</comment>
<comment type="catalytic activity">
    <reaction evidence="8">
        <text>fluoride(in) = fluoride(out)</text>
        <dbReference type="Rhea" id="RHEA:76159"/>
        <dbReference type="ChEBI" id="CHEBI:17051"/>
    </reaction>
    <physiologicalReaction direction="left-to-right" evidence="8">
        <dbReference type="Rhea" id="RHEA:76160"/>
    </physiologicalReaction>
</comment>
<evidence type="ECO:0000256" key="9">
    <source>
        <dbReference type="ARBA" id="ARBA00049940"/>
    </source>
</evidence>
<evidence type="ECO:0000256" key="4">
    <source>
        <dbReference type="ARBA" id="ARBA00022989"/>
    </source>
</evidence>
<dbReference type="Pfam" id="PF02537">
    <property type="entry name" value="CRCB"/>
    <property type="match status" value="1"/>
</dbReference>
<evidence type="ECO:0000256" key="7">
    <source>
        <dbReference type="ARBA" id="ARBA00035120"/>
    </source>
</evidence>
<dbReference type="GO" id="GO:0062054">
    <property type="term" value="F:fluoride channel activity"/>
    <property type="evidence" value="ECO:0007669"/>
    <property type="project" value="UniProtKB-UniRule"/>
</dbReference>
<dbReference type="AlphaFoldDB" id="A0A542ZDA5"/>
<keyword evidence="3 10" id="KW-0812">Transmembrane</keyword>
<keyword evidence="10" id="KW-0915">Sodium</keyword>
<dbReference type="GO" id="GO:0140114">
    <property type="term" value="P:cellular detoxification of fluoride"/>
    <property type="evidence" value="ECO:0007669"/>
    <property type="project" value="UniProtKB-UniRule"/>
</dbReference>
<accession>A0A542ZDA5</accession>
<dbReference type="Proteomes" id="UP000316196">
    <property type="component" value="Unassembled WGS sequence"/>
</dbReference>
<evidence type="ECO:0000256" key="1">
    <source>
        <dbReference type="ARBA" id="ARBA00004651"/>
    </source>
</evidence>
<reference evidence="11 12" key="1">
    <citation type="submission" date="2019-06" db="EMBL/GenBank/DDBJ databases">
        <title>Sequencing the genomes of 1000 actinobacteria strains.</title>
        <authorList>
            <person name="Klenk H.-P."/>
        </authorList>
    </citation>
    <scope>NUCLEOTIDE SEQUENCE [LARGE SCALE GENOMIC DNA]</scope>
    <source>
        <strain evidence="11 12">DSM 8251</strain>
    </source>
</reference>
<keyword evidence="10" id="KW-0406">Ion transport</keyword>
<evidence type="ECO:0000256" key="10">
    <source>
        <dbReference type="HAMAP-Rule" id="MF_00454"/>
    </source>
</evidence>
<dbReference type="EMBL" id="VFOR01000002">
    <property type="protein sequence ID" value="TQL58325.1"/>
    <property type="molecule type" value="Genomic_DNA"/>
</dbReference>
<comment type="similarity">
    <text evidence="7 10">Belongs to the fluoride channel Fluc/FEX (TC 1.A.43) family.</text>
</comment>
<keyword evidence="10" id="KW-0479">Metal-binding</keyword>
<organism evidence="11 12">
    <name type="scientific">Propioniferax innocua</name>
    <dbReference type="NCBI Taxonomy" id="1753"/>
    <lineage>
        <taxon>Bacteria</taxon>
        <taxon>Bacillati</taxon>
        <taxon>Actinomycetota</taxon>
        <taxon>Actinomycetes</taxon>
        <taxon>Propionibacteriales</taxon>
        <taxon>Propionibacteriaceae</taxon>
        <taxon>Propioniferax</taxon>
    </lineage>
</organism>
<comment type="activity regulation">
    <text evidence="10">Na(+) is not transported, but it plays an essential structural role and its presence is essential for fluoride channel function.</text>
</comment>
<evidence type="ECO:0000256" key="2">
    <source>
        <dbReference type="ARBA" id="ARBA00022475"/>
    </source>
</evidence>
<keyword evidence="5 10" id="KW-0472">Membrane</keyword>
<gene>
    <name evidence="10" type="primary">fluC</name>
    <name evidence="10" type="synonym">crcB</name>
    <name evidence="11" type="ORF">FB460_2186</name>
</gene>
<feature type="transmembrane region" description="Helical" evidence="10">
    <location>
        <begin position="57"/>
        <end position="76"/>
    </location>
</feature>
<dbReference type="PANTHER" id="PTHR28259">
    <property type="entry name" value="FLUORIDE EXPORT PROTEIN 1-RELATED"/>
    <property type="match status" value="1"/>
</dbReference>
<sequence length="110" mass="11236">MLGVFLGGALGATLRYLLETLFSAGRTFAWGMLAANALGSMALGLVLANVPPGPLQVFLGAGFCGALTTFSSYSVATVEFWREGRCGMAGVHIVVHLALGLAAFSLGVSV</sequence>
<feature type="binding site" evidence="10">
    <location>
        <position position="68"/>
    </location>
    <ligand>
        <name>Na(+)</name>
        <dbReference type="ChEBI" id="CHEBI:29101"/>
        <note>structural</note>
    </ligand>
</feature>
<dbReference type="PANTHER" id="PTHR28259:SF1">
    <property type="entry name" value="FLUORIDE EXPORT PROTEIN 1-RELATED"/>
    <property type="match status" value="1"/>
</dbReference>
<comment type="caution">
    <text evidence="11">The sequence shown here is derived from an EMBL/GenBank/DDBJ whole genome shotgun (WGS) entry which is preliminary data.</text>
</comment>
<feature type="transmembrane region" description="Helical" evidence="10">
    <location>
        <begin position="27"/>
        <end position="50"/>
    </location>
</feature>
<proteinExistence type="inferred from homology"/>
<evidence type="ECO:0000313" key="12">
    <source>
        <dbReference type="Proteomes" id="UP000316196"/>
    </source>
</evidence>
<dbReference type="InterPro" id="IPR003691">
    <property type="entry name" value="FluC"/>
</dbReference>
<evidence type="ECO:0000256" key="8">
    <source>
        <dbReference type="ARBA" id="ARBA00035585"/>
    </source>
</evidence>
<dbReference type="GO" id="GO:0046872">
    <property type="term" value="F:metal ion binding"/>
    <property type="evidence" value="ECO:0007669"/>
    <property type="project" value="UniProtKB-KW"/>
</dbReference>
<evidence type="ECO:0000256" key="5">
    <source>
        <dbReference type="ARBA" id="ARBA00023136"/>
    </source>
</evidence>
<evidence type="ECO:0000256" key="3">
    <source>
        <dbReference type="ARBA" id="ARBA00022692"/>
    </source>
</evidence>